<dbReference type="InParanoid" id="A0A1Y2E116"/>
<gene>
    <name evidence="1" type="ORF">BCR38DRAFT_432179</name>
</gene>
<protein>
    <submittedName>
        <fullName evidence="1">Uncharacterized protein</fullName>
    </submittedName>
</protein>
<keyword evidence="2" id="KW-1185">Reference proteome</keyword>
<proteinExistence type="predicted"/>
<name>A0A1Y2E116_9PEZI</name>
<dbReference type="GeneID" id="63776376"/>
<dbReference type="AlphaFoldDB" id="A0A1Y2E116"/>
<dbReference type="EMBL" id="MCFJ01000006">
    <property type="protein sequence ID" value="ORY65232.1"/>
    <property type="molecule type" value="Genomic_DNA"/>
</dbReference>
<organism evidence="1 2">
    <name type="scientific">Pseudomassariella vexata</name>
    <dbReference type="NCBI Taxonomy" id="1141098"/>
    <lineage>
        <taxon>Eukaryota</taxon>
        <taxon>Fungi</taxon>
        <taxon>Dikarya</taxon>
        <taxon>Ascomycota</taxon>
        <taxon>Pezizomycotina</taxon>
        <taxon>Sordariomycetes</taxon>
        <taxon>Xylariomycetidae</taxon>
        <taxon>Amphisphaeriales</taxon>
        <taxon>Pseudomassariaceae</taxon>
        <taxon>Pseudomassariella</taxon>
    </lineage>
</organism>
<dbReference type="RefSeq" id="XP_040716384.1">
    <property type="nucleotide sequence ID" value="XM_040860164.1"/>
</dbReference>
<evidence type="ECO:0000313" key="2">
    <source>
        <dbReference type="Proteomes" id="UP000193689"/>
    </source>
</evidence>
<reference evidence="1 2" key="1">
    <citation type="submission" date="2016-07" db="EMBL/GenBank/DDBJ databases">
        <title>Pervasive Adenine N6-methylation of Active Genes in Fungi.</title>
        <authorList>
            <consortium name="DOE Joint Genome Institute"/>
            <person name="Mondo S.J."/>
            <person name="Dannebaum R.O."/>
            <person name="Kuo R.C."/>
            <person name="Labutti K."/>
            <person name="Haridas S."/>
            <person name="Kuo A."/>
            <person name="Salamov A."/>
            <person name="Ahrendt S.R."/>
            <person name="Lipzen A."/>
            <person name="Sullivan W."/>
            <person name="Andreopoulos W.B."/>
            <person name="Clum A."/>
            <person name="Lindquist E."/>
            <person name="Daum C."/>
            <person name="Ramamoorthy G.K."/>
            <person name="Gryganskyi A."/>
            <person name="Culley D."/>
            <person name="Magnuson J.K."/>
            <person name="James T.Y."/>
            <person name="O'Malley M.A."/>
            <person name="Stajich J.E."/>
            <person name="Spatafora J.W."/>
            <person name="Visel A."/>
            <person name="Grigoriev I.V."/>
        </authorList>
    </citation>
    <scope>NUCLEOTIDE SEQUENCE [LARGE SCALE GENOMIC DNA]</scope>
    <source>
        <strain evidence="1 2">CBS 129021</strain>
    </source>
</reference>
<sequence length="54" mass="5935">MSQLSHLATCASLPDSTAHYEDNINSHWQRGTLRTIAPKGHHAIAYRPNGSFSS</sequence>
<comment type="caution">
    <text evidence="1">The sequence shown here is derived from an EMBL/GenBank/DDBJ whole genome shotgun (WGS) entry which is preliminary data.</text>
</comment>
<evidence type="ECO:0000313" key="1">
    <source>
        <dbReference type="EMBL" id="ORY65232.1"/>
    </source>
</evidence>
<accession>A0A1Y2E116</accession>
<dbReference type="Proteomes" id="UP000193689">
    <property type="component" value="Unassembled WGS sequence"/>
</dbReference>